<feature type="domain" description="DUF2510" evidence="2">
    <location>
        <begin position="9"/>
        <end position="38"/>
    </location>
</feature>
<keyword evidence="4" id="KW-1185">Reference proteome</keyword>
<dbReference type="EMBL" id="JAMRYM010000002">
    <property type="protein sequence ID" value="MCM6761018.1"/>
    <property type="molecule type" value="Genomic_DNA"/>
</dbReference>
<accession>A0A9X2DV20</accession>
<dbReference type="Pfam" id="PF10708">
    <property type="entry name" value="DUF2510"/>
    <property type="match status" value="1"/>
</dbReference>
<dbReference type="Gene3D" id="3.30.70.2330">
    <property type="match status" value="1"/>
</dbReference>
<keyword evidence="1" id="KW-0472">Membrane</keyword>
<evidence type="ECO:0000313" key="3">
    <source>
        <dbReference type="EMBL" id="MCM6761018.1"/>
    </source>
</evidence>
<organism evidence="3 4">
    <name type="scientific">Rathayibacter rubneri</name>
    <dbReference type="NCBI Taxonomy" id="2950106"/>
    <lineage>
        <taxon>Bacteria</taxon>
        <taxon>Bacillati</taxon>
        <taxon>Actinomycetota</taxon>
        <taxon>Actinomycetes</taxon>
        <taxon>Micrococcales</taxon>
        <taxon>Microbacteriaceae</taxon>
        <taxon>Rathayibacter</taxon>
    </lineage>
</organism>
<dbReference type="RefSeq" id="WP_251942854.1">
    <property type="nucleotide sequence ID" value="NZ_JAMRYM010000002.1"/>
</dbReference>
<protein>
    <submittedName>
        <fullName evidence="3">DUF2510 domain-containing protein</fullName>
    </submittedName>
</protein>
<evidence type="ECO:0000256" key="1">
    <source>
        <dbReference type="SAM" id="Phobius"/>
    </source>
</evidence>
<dbReference type="Proteomes" id="UP001155240">
    <property type="component" value="Unassembled WGS sequence"/>
</dbReference>
<gene>
    <name evidence="3" type="ORF">NB037_01180</name>
</gene>
<reference evidence="3" key="1">
    <citation type="submission" date="2022-06" db="EMBL/GenBank/DDBJ databases">
        <title>Whole genome shotgun sequencing (WGS) of Rathayibacter sp. ZW T2_19, isolated from stored onions (Allium cepa).</title>
        <authorList>
            <person name="Stoll D.A."/>
            <person name="Huch M."/>
        </authorList>
    </citation>
    <scope>NUCLEOTIDE SEQUENCE</scope>
    <source>
        <strain evidence="3">ZW T2_19</strain>
    </source>
</reference>
<name>A0A9X2DV20_9MICO</name>
<proteinExistence type="predicted"/>
<keyword evidence="1" id="KW-1133">Transmembrane helix</keyword>
<evidence type="ECO:0000313" key="4">
    <source>
        <dbReference type="Proteomes" id="UP001155240"/>
    </source>
</evidence>
<evidence type="ECO:0000259" key="2">
    <source>
        <dbReference type="Pfam" id="PF10708"/>
    </source>
</evidence>
<dbReference type="InterPro" id="IPR018929">
    <property type="entry name" value="DUF2510"/>
</dbReference>
<feature type="transmembrane region" description="Helical" evidence="1">
    <location>
        <begin position="332"/>
        <end position="351"/>
    </location>
</feature>
<sequence length="356" mass="37974">MQQDSTAAAGWYPDGAGAMRWWDGERWTGDRKSASDHSPARIVDGAAPHYRLPNADATPTVDVVGESDRLEEIAAVLGRALQKDERHEQRIDVQLVPEPDRPGDPTAVSVRAQDRVIGYLADSAAFQPALARITASGLVSTTGAHLSATRTTLGLRASVRLALVDPELLTPVNALPTGPYSLIPWGRGLQVLREDEHFARLVDVLPGGGRGLVIVTLHPLEGRIEVRLDGARVGELSPAVSQHFAPTVRHLGSLGLTAAAYAALRSSPLQAELTLQAARASELPEHWVDGPPVTLPPLTPPASAYDLPAAYMKPMRPTPLTSAEAARATRRLIAWIVVGTSLLVGLSSWILGDVLN</sequence>
<dbReference type="AlphaFoldDB" id="A0A9X2DV20"/>
<comment type="caution">
    <text evidence="3">The sequence shown here is derived from an EMBL/GenBank/DDBJ whole genome shotgun (WGS) entry which is preliminary data.</text>
</comment>
<keyword evidence="1" id="KW-0812">Transmembrane</keyword>